<dbReference type="Gene3D" id="3.60.21.10">
    <property type="match status" value="1"/>
</dbReference>
<accession>A0A6B8MDB7</accession>
<dbReference type="CDD" id="cd00144">
    <property type="entry name" value="MPP_PPP_family"/>
    <property type="match status" value="1"/>
</dbReference>
<dbReference type="InterPro" id="IPR006186">
    <property type="entry name" value="Ser/Thr-sp_prot-phosphatase"/>
</dbReference>
<dbReference type="RefSeq" id="WP_016919489.1">
    <property type="nucleotide sequence ID" value="NZ_CP044331.1"/>
</dbReference>
<sequence>MTGRTILNAAAPDGLRIYAVGDIHGRADLLARLGDLVAADLRRGDYDEALTIFLGDYVDRGLDSRGVVERLRLADFPTPIITLRGNHEDAMLRYLDDPAMLDQFAAFGGLTTLASYGVDPGREMRNGGAPAVLAAFLAHFPRAHRDFLEKTEYSAEFGDYFFCHAGVRPHVPLERQDPQDLIWIRYEFLNYRGAFGKVVVHGHTPHAHVENLENRINLDTHAFKSGRLTAVVLEGEGRRFIDTAG</sequence>
<dbReference type="InterPro" id="IPR029052">
    <property type="entry name" value="Metallo-depent_PP-like"/>
</dbReference>
<evidence type="ECO:0000313" key="2">
    <source>
        <dbReference type="EMBL" id="QGM99303.1"/>
    </source>
</evidence>
<dbReference type="InterPro" id="IPR004843">
    <property type="entry name" value="Calcineurin-like_PHP"/>
</dbReference>
<evidence type="ECO:0000259" key="1">
    <source>
        <dbReference type="PROSITE" id="PS00125"/>
    </source>
</evidence>
<dbReference type="GO" id="GO:0016791">
    <property type="term" value="F:phosphatase activity"/>
    <property type="evidence" value="ECO:0007669"/>
    <property type="project" value="TreeGrafter"/>
</dbReference>
<dbReference type="Proteomes" id="UP000422569">
    <property type="component" value="Chromosome"/>
</dbReference>
<dbReference type="SUPFAM" id="SSF56300">
    <property type="entry name" value="Metallo-dependent phosphatases"/>
    <property type="match status" value="1"/>
</dbReference>
<keyword evidence="3" id="KW-1185">Reference proteome</keyword>
<gene>
    <name evidence="2" type="ORF">F7D14_18665</name>
</gene>
<dbReference type="PANTHER" id="PTHR42850">
    <property type="entry name" value="METALLOPHOSPHOESTERASE"/>
    <property type="match status" value="1"/>
</dbReference>
<organism evidence="2 3">
    <name type="scientific">Methylocystis parvus</name>
    <dbReference type="NCBI Taxonomy" id="134"/>
    <lineage>
        <taxon>Bacteria</taxon>
        <taxon>Pseudomonadati</taxon>
        <taxon>Pseudomonadota</taxon>
        <taxon>Alphaproteobacteria</taxon>
        <taxon>Hyphomicrobiales</taxon>
        <taxon>Methylocystaceae</taxon>
        <taxon>Methylocystis</taxon>
    </lineage>
</organism>
<dbReference type="KEGG" id="mpar:F7D14_18665"/>
<dbReference type="EMBL" id="CP044331">
    <property type="protein sequence ID" value="QGM99303.1"/>
    <property type="molecule type" value="Genomic_DNA"/>
</dbReference>
<name>A0A6B8MDB7_9HYPH</name>
<dbReference type="GO" id="GO:0110154">
    <property type="term" value="P:RNA decapping"/>
    <property type="evidence" value="ECO:0007669"/>
    <property type="project" value="TreeGrafter"/>
</dbReference>
<dbReference type="PANTHER" id="PTHR42850:SF4">
    <property type="entry name" value="ZINC-DEPENDENT ENDOPOLYPHOSPHATASE"/>
    <property type="match status" value="1"/>
</dbReference>
<dbReference type="Pfam" id="PF00149">
    <property type="entry name" value="Metallophos"/>
    <property type="match status" value="1"/>
</dbReference>
<dbReference type="AlphaFoldDB" id="A0A6B8MDB7"/>
<dbReference type="PROSITE" id="PS00125">
    <property type="entry name" value="SER_THR_PHOSPHATASE"/>
    <property type="match status" value="1"/>
</dbReference>
<reference evidence="2 3" key="1">
    <citation type="submission" date="2019-09" db="EMBL/GenBank/DDBJ databases">
        <title>Isolation and complete genome sequencing of Methylocystis species.</title>
        <authorList>
            <person name="Rumah B.L."/>
            <person name="Stead C.E."/>
            <person name="Stevens B.C."/>
            <person name="Minton N.P."/>
            <person name="Grosse-Honebrink A."/>
            <person name="Zhang Y."/>
        </authorList>
    </citation>
    <scope>NUCLEOTIDE SEQUENCE [LARGE SCALE GENOMIC DNA]</scope>
    <source>
        <strain evidence="2 3">BRCS2</strain>
    </source>
</reference>
<dbReference type="InterPro" id="IPR050126">
    <property type="entry name" value="Ap4A_hydrolase"/>
</dbReference>
<evidence type="ECO:0000313" key="3">
    <source>
        <dbReference type="Proteomes" id="UP000422569"/>
    </source>
</evidence>
<proteinExistence type="predicted"/>
<dbReference type="GO" id="GO:0005737">
    <property type="term" value="C:cytoplasm"/>
    <property type="evidence" value="ECO:0007669"/>
    <property type="project" value="TreeGrafter"/>
</dbReference>
<protein>
    <submittedName>
        <fullName evidence="2">Serine/threonine protein phosphatase</fullName>
    </submittedName>
</protein>
<feature type="domain" description="Serine/threonine specific protein phosphatases" evidence="1">
    <location>
        <begin position="83"/>
        <end position="88"/>
    </location>
</feature>
<dbReference type="GO" id="GO:0008803">
    <property type="term" value="F:bis(5'-nucleosyl)-tetraphosphatase (symmetrical) activity"/>
    <property type="evidence" value="ECO:0007669"/>
    <property type="project" value="TreeGrafter"/>
</dbReference>